<dbReference type="Gene3D" id="3.30.2130.30">
    <property type="match status" value="1"/>
</dbReference>
<keyword evidence="7 11" id="KW-0694">RNA-binding</keyword>
<dbReference type="PANTHER" id="PTHR43209">
    <property type="entry name" value="TRNA SULFURTRANSFERASE"/>
    <property type="match status" value="1"/>
</dbReference>
<comment type="catalytic activity">
    <reaction evidence="11">
        <text>[ThiI sulfur-carrier protein]-S-sulfanyl-L-cysteine + a uridine in tRNA + 2 reduced [2Fe-2S]-[ferredoxin] + ATP + H(+) = [ThiI sulfur-carrier protein]-L-cysteine + a 4-thiouridine in tRNA + 2 oxidized [2Fe-2S]-[ferredoxin] + AMP + diphosphate</text>
        <dbReference type="Rhea" id="RHEA:24176"/>
        <dbReference type="Rhea" id="RHEA-COMP:10000"/>
        <dbReference type="Rhea" id="RHEA-COMP:10001"/>
        <dbReference type="Rhea" id="RHEA-COMP:13337"/>
        <dbReference type="Rhea" id="RHEA-COMP:13338"/>
        <dbReference type="Rhea" id="RHEA-COMP:13339"/>
        <dbReference type="Rhea" id="RHEA-COMP:13340"/>
        <dbReference type="ChEBI" id="CHEBI:15378"/>
        <dbReference type="ChEBI" id="CHEBI:29950"/>
        <dbReference type="ChEBI" id="CHEBI:30616"/>
        <dbReference type="ChEBI" id="CHEBI:33019"/>
        <dbReference type="ChEBI" id="CHEBI:33737"/>
        <dbReference type="ChEBI" id="CHEBI:33738"/>
        <dbReference type="ChEBI" id="CHEBI:61963"/>
        <dbReference type="ChEBI" id="CHEBI:65315"/>
        <dbReference type="ChEBI" id="CHEBI:136798"/>
        <dbReference type="ChEBI" id="CHEBI:456215"/>
        <dbReference type="EC" id="2.8.1.4"/>
    </reaction>
</comment>
<keyword evidence="6 11" id="KW-0067">ATP-binding</keyword>
<sequence length="484" mass="54316">MKFLVKLFPEITIKSKPVRQQQSKQLRDNLRRLMRAVDDRIRVNAGWDHLEVITPAEPAVEAAAADVLTRTPGIANALMVREVEFTNLHEIYEHTRAAYGESLRGKRFVVRVKRTGKHPFTSHDAERYVGGGLNQHCETAGVDLHNPEVTIKLEIRDNRLYLIDGRLEGLGGYPLGTQEPVLSLISGGFDSGVASYLTMRRGMKTHFCFFNLGGTAHEVGVKQVSHYLWERYGASHRVKFVAVPFEGVVAEILKNIHHSYMGVVLKRMMYRAAERIAQRLKARALVTGESVAQVSSQTLTNLSAIDAVTSMLVLRPLATMDKQDIINIADRIGTGEFAKNMPEYCGVISDRPTTRARMDRLEATEANFDFSVLDAAVENAVIENLDEVMATTQHAGMVEEVRLPQPGDVVIDIRHPNEQEKHPLTLNHNKVLSIPFYELENRVSELGPDQTYLLYCDKGVMSRLHAAHLREAKGLERVKVLRLA</sequence>
<feature type="active site" description="Cysteine persulfide intermediate" evidence="11">
    <location>
        <position position="456"/>
    </location>
</feature>
<dbReference type="InterPro" id="IPR014729">
    <property type="entry name" value="Rossmann-like_a/b/a_fold"/>
</dbReference>
<evidence type="ECO:0000256" key="5">
    <source>
        <dbReference type="ARBA" id="ARBA00022741"/>
    </source>
</evidence>
<feature type="domain" description="Rhodanese" evidence="12">
    <location>
        <begin position="438"/>
        <end position="484"/>
    </location>
</feature>
<evidence type="ECO:0000256" key="8">
    <source>
        <dbReference type="ARBA" id="ARBA00022977"/>
    </source>
</evidence>
<dbReference type="InterPro" id="IPR049961">
    <property type="entry name" value="ThiI_N"/>
</dbReference>
<dbReference type="GO" id="GO:0140741">
    <property type="term" value="F:tRNA-uracil-4 sulfurtransferase activity"/>
    <property type="evidence" value="ECO:0007669"/>
    <property type="project" value="UniProtKB-EC"/>
</dbReference>
<dbReference type="GO" id="GO:0002937">
    <property type="term" value="P:tRNA 4-thiouridine biosynthesis"/>
    <property type="evidence" value="ECO:0007669"/>
    <property type="project" value="TreeGrafter"/>
</dbReference>
<name>A0AB39USH6_9GAMM</name>
<dbReference type="GO" id="GO:0005829">
    <property type="term" value="C:cytosol"/>
    <property type="evidence" value="ECO:0007669"/>
    <property type="project" value="TreeGrafter"/>
</dbReference>
<protein>
    <recommendedName>
        <fullName evidence="11">tRNA sulfurtransferase</fullName>
        <ecNumber evidence="11">2.8.1.4</ecNumber>
    </recommendedName>
    <alternativeName>
        <fullName evidence="11">Sulfur carrier protein ThiS sulfurtransferase</fullName>
    </alternativeName>
    <alternativeName>
        <fullName evidence="11">Thiamine biosynthesis protein ThiI</fullName>
    </alternativeName>
    <alternativeName>
        <fullName evidence="11">tRNA 4-thiouridine synthase</fullName>
    </alternativeName>
</protein>
<dbReference type="GO" id="GO:0005524">
    <property type="term" value="F:ATP binding"/>
    <property type="evidence" value="ECO:0007669"/>
    <property type="project" value="UniProtKB-UniRule"/>
</dbReference>
<evidence type="ECO:0000256" key="1">
    <source>
        <dbReference type="ARBA" id="ARBA00004496"/>
    </source>
</evidence>
<dbReference type="EC" id="2.8.1.4" evidence="11"/>
<evidence type="ECO:0000259" key="13">
    <source>
        <dbReference type="PROSITE" id="PS51165"/>
    </source>
</evidence>
<evidence type="ECO:0000256" key="11">
    <source>
        <dbReference type="HAMAP-Rule" id="MF_00021"/>
    </source>
</evidence>
<comment type="pathway">
    <text evidence="11">Cofactor biosynthesis; thiamine diphosphate biosynthesis.</text>
</comment>
<keyword evidence="10" id="KW-0676">Redox-active center</keyword>
<dbReference type="GO" id="GO:0000049">
    <property type="term" value="F:tRNA binding"/>
    <property type="evidence" value="ECO:0007669"/>
    <property type="project" value="UniProtKB-UniRule"/>
</dbReference>
<dbReference type="Gene3D" id="3.40.250.10">
    <property type="entry name" value="Rhodanese-like domain"/>
    <property type="match status" value="1"/>
</dbReference>
<dbReference type="PANTHER" id="PTHR43209:SF1">
    <property type="entry name" value="TRNA SULFURTRANSFERASE"/>
    <property type="match status" value="1"/>
</dbReference>
<proteinExistence type="inferred from homology"/>
<evidence type="ECO:0000256" key="4">
    <source>
        <dbReference type="ARBA" id="ARBA00022679"/>
    </source>
</evidence>
<dbReference type="GO" id="GO:0052837">
    <property type="term" value="P:thiazole biosynthetic process"/>
    <property type="evidence" value="ECO:0007669"/>
    <property type="project" value="InterPro"/>
</dbReference>
<dbReference type="EMBL" id="CP154858">
    <property type="protein sequence ID" value="XDT70980.1"/>
    <property type="molecule type" value="Genomic_DNA"/>
</dbReference>
<keyword evidence="2 11" id="KW-0963">Cytoplasm</keyword>
<dbReference type="RefSeq" id="WP_369600021.1">
    <property type="nucleotide sequence ID" value="NZ_CP154858.1"/>
</dbReference>
<evidence type="ECO:0000256" key="2">
    <source>
        <dbReference type="ARBA" id="ARBA00022490"/>
    </source>
</evidence>
<keyword evidence="5 11" id="KW-0547">Nucleotide-binding</keyword>
<dbReference type="HAMAP" id="MF_00021">
    <property type="entry name" value="ThiI"/>
    <property type="match status" value="1"/>
</dbReference>
<dbReference type="PROSITE" id="PS51165">
    <property type="entry name" value="THUMP"/>
    <property type="match status" value="1"/>
</dbReference>
<comment type="function">
    <text evidence="11">Catalyzes the ATP-dependent transfer of a sulfur to tRNA to produce 4-thiouridine in position 8 of tRNAs, which functions as a near-UV photosensor. Also catalyzes the transfer of sulfur to the sulfur carrier protein ThiS, forming ThiS-thiocarboxylate. This is a step in the synthesis of thiazole, in the thiamine biosynthesis pathway. The sulfur is donated as persulfide by IscS.</text>
</comment>
<comment type="caution">
    <text evidence="11">Lacks conserved residue(s) required for the propagation of feature annotation.</text>
</comment>
<dbReference type="InterPro" id="IPR050102">
    <property type="entry name" value="tRNA_sulfurtransferase_ThiI"/>
</dbReference>
<evidence type="ECO:0000256" key="10">
    <source>
        <dbReference type="ARBA" id="ARBA00023284"/>
    </source>
</evidence>
<dbReference type="NCBIfam" id="TIGR04271">
    <property type="entry name" value="ThiI_C_thiazole"/>
    <property type="match status" value="1"/>
</dbReference>
<gene>
    <name evidence="11 14" type="primary">thiI</name>
    <name evidence="14" type="ORF">AAIA72_09160</name>
</gene>
<dbReference type="GO" id="GO:0004810">
    <property type="term" value="F:CCA tRNA nucleotidyltransferase activity"/>
    <property type="evidence" value="ECO:0007669"/>
    <property type="project" value="InterPro"/>
</dbReference>
<feature type="domain" description="THUMP" evidence="13">
    <location>
        <begin position="62"/>
        <end position="166"/>
    </location>
</feature>
<evidence type="ECO:0000256" key="3">
    <source>
        <dbReference type="ARBA" id="ARBA00022555"/>
    </source>
</evidence>
<comment type="catalytic activity">
    <reaction evidence="11">
        <text>[ThiS sulfur-carrier protein]-C-terminal Gly-Gly-AMP + S-sulfanyl-L-cysteinyl-[cysteine desulfurase] + AH2 = [ThiS sulfur-carrier protein]-C-terminal-Gly-aminoethanethioate + L-cysteinyl-[cysteine desulfurase] + A + AMP + 2 H(+)</text>
        <dbReference type="Rhea" id="RHEA:43340"/>
        <dbReference type="Rhea" id="RHEA-COMP:12157"/>
        <dbReference type="Rhea" id="RHEA-COMP:12158"/>
        <dbReference type="Rhea" id="RHEA-COMP:12910"/>
        <dbReference type="Rhea" id="RHEA-COMP:19908"/>
        <dbReference type="ChEBI" id="CHEBI:13193"/>
        <dbReference type="ChEBI" id="CHEBI:15378"/>
        <dbReference type="ChEBI" id="CHEBI:17499"/>
        <dbReference type="ChEBI" id="CHEBI:29950"/>
        <dbReference type="ChEBI" id="CHEBI:61963"/>
        <dbReference type="ChEBI" id="CHEBI:90618"/>
        <dbReference type="ChEBI" id="CHEBI:232372"/>
        <dbReference type="ChEBI" id="CHEBI:456215"/>
    </reaction>
</comment>
<dbReference type="InterPro" id="IPR003720">
    <property type="entry name" value="tRNA_STrfase"/>
</dbReference>
<dbReference type="InterPro" id="IPR001763">
    <property type="entry name" value="Rhodanese-like_dom"/>
</dbReference>
<comment type="subcellular location">
    <subcellularLocation>
        <location evidence="1 11">Cytoplasm</location>
    </subcellularLocation>
</comment>
<dbReference type="Pfam" id="PF02926">
    <property type="entry name" value="THUMP"/>
    <property type="match status" value="1"/>
</dbReference>
<accession>A0AB39USH6</accession>
<dbReference type="KEGG" id="tcd:AAIA72_09160"/>
<dbReference type="SUPFAM" id="SSF52821">
    <property type="entry name" value="Rhodanese/Cell cycle control phosphatase"/>
    <property type="match status" value="1"/>
</dbReference>
<evidence type="ECO:0000256" key="9">
    <source>
        <dbReference type="ARBA" id="ARBA00023157"/>
    </source>
</evidence>
<dbReference type="GO" id="GO:0009228">
    <property type="term" value="P:thiamine biosynthetic process"/>
    <property type="evidence" value="ECO:0007669"/>
    <property type="project" value="UniProtKB-KW"/>
</dbReference>
<dbReference type="SUPFAM" id="SSF143437">
    <property type="entry name" value="THUMP domain-like"/>
    <property type="match status" value="1"/>
</dbReference>
<evidence type="ECO:0000259" key="12">
    <source>
        <dbReference type="PROSITE" id="PS50206"/>
    </source>
</evidence>
<organism evidence="14">
    <name type="scientific">Thermohahella caldifontis</name>
    <dbReference type="NCBI Taxonomy" id="3142973"/>
    <lineage>
        <taxon>Bacteria</taxon>
        <taxon>Pseudomonadati</taxon>
        <taxon>Pseudomonadota</taxon>
        <taxon>Gammaproteobacteria</taxon>
        <taxon>Oceanospirillales</taxon>
        <taxon>Hahellaceae</taxon>
        <taxon>Thermohahella</taxon>
    </lineage>
</organism>
<dbReference type="InterPro" id="IPR004114">
    <property type="entry name" value="THUMP_dom"/>
</dbReference>
<dbReference type="Pfam" id="PF00581">
    <property type="entry name" value="Rhodanese"/>
    <property type="match status" value="1"/>
</dbReference>
<dbReference type="SMART" id="SM00981">
    <property type="entry name" value="THUMP"/>
    <property type="match status" value="1"/>
</dbReference>
<dbReference type="AlphaFoldDB" id="A0AB39USH6"/>
<dbReference type="Pfam" id="PF02568">
    <property type="entry name" value="ThiI"/>
    <property type="match status" value="1"/>
</dbReference>
<keyword evidence="4 11" id="KW-0808">Transferase</keyword>
<keyword evidence="3 11" id="KW-0820">tRNA-binding</keyword>
<dbReference type="PROSITE" id="PS50206">
    <property type="entry name" value="RHODANESE_3"/>
    <property type="match status" value="1"/>
</dbReference>
<dbReference type="InterPro" id="IPR036873">
    <property type="entry name" value="Rhodanese-like_dom_sf"/>
</dbReference>
<dbReference type="SUPFAM" id="SSF52402">
    <property type="entry name" value="Adenine nucleotide alpha hydrolases-like"/>
    <property type="match status" value="1"/>
</dbReference>
<feature type="binding site" evidence="11">
    <location>
        <position position="288"/>
    </location>
    <ligand>
        <name>ATP</name>
        <dbReference type="ChEBI" id="CHEBI:30616"/>
    </ligand>
</feature>
<feature type="binding site" evidence="11">
    <location>
        <position position="266"/>
    </location>
    <ligand>
        <name>ATP</name>
        <dbReference type="ChEBI" id="CHEBI:30616"/>
    </ligand>
</feature>
<evidence type="ECO:0000313" key="14">
    <source>
        <dbReference type="EMBL" id="XDT70980.1"/>
    </source>
</evidence>
<reference evidence="14" key="1">
    <citation type="submission" date="2024-05" db="EMBL/GenBank/DDBJ databases">
        <title>Genome sequencing of novel strain.</title>
        <authorList>
            <person name="Ganbat D."/>
            <person name="Ganbat S."/>
            <person name="Lee S.-J."/>
        </authorList>
    </citation>
    <scope>NUCLEOTIDE SEQUENCE</scope>
    <source>
        <strain evidence="14">SMD15-11</strain>
    </source>
</reference>
<dbReference type="NCBIfam" id="TIGR00342">
    <property type="entry name" value="tRNA uracil 4-sulfurtransferase ThiI"/>
    <property type="match status" value="1"/>
</dbReference>
<dbReference type="GO" id="GO:0009229">
    <property type="term" value="P:thiamine diphosphate biosynthetic process"/>
    <property type="evidence" value="ECO:0007669"/>
    <property type="project" value="UniProtKB-UniRule"/>
</dbReference>
<keyword evidence="8 11" id="KW-0784">Thiamine biosynthesis</keyword>
<dbReference type="Gene3D" id="3.40.50.620">
    <property type="entry name" value="HUPs"/>
    <property type="match status" value="1"/>
</dbReference>
<evidence type="ECO:0000256" key="6">
    <source>
        <dbReference type="ARBA" id="ARBA00022840"/>
    </source>
</evidence>
<comment type="similarity">
    <text evidence="11">Belongs to the ThiI family.</text>
</comment>
<dbReference type="InterPro" id="IPR026340">
    <property type="entry name" value="THII_Thiazole_biosynth_dom"/>
</dbReference>
<dbReference type="InterPro" id="IPR049962">
    <property type="entry name" value="THUMP_ThiI"/>
</dbReference>
<feature type="binding site" evidence="11">
    <location>
        <position position="297"/>
    </location>
    <ligand>
        <name>ATP</name>
        <dbReference type="ChEBI" id="CHEBI:30616"/>
    </ligand>
</feature>
<feature type="binding site" evidence="11">
    <location>
        <begin position="184"/>
        <end position="185"/>
    </location>
    <ligand>
        <name>ATP</name>
        <dbReference type="ChEBI" id="CHEBI:30616"/>
    </ligand>
</feature>
<evidence type="ECO:0000256" key="7">
    <source>
        <dbReference type="ARBA" id="ARBA00022884"/>
    </source>
</evidence>
<keyword evidence="9" id="KW-1015">Disulfide bond</keyword>
<dbReference type="InterPro" id="IPR020536">
    <property type="entry name" value="ThiI_AANH"/>
</dbReference>
<dbReference type="CDD" id="cd11716">
    <property type="entry name" value="THUMP_ThiI"/>
    <property type="match status" value="1"/>
</dbReference>
<dbReference type="CDD" id="cd01712">
    <property type="entry name" value="PPase_ThiI"/>
    <property type="match status" value="1"/>
</dbReference>